<dbReference type="GO" id="GO:0005975">
    <property type="term" value="P:carbohydrate metabolic process"/>
    <property type="evidence" value="ECO:0007669"/>
    <property type="project" value="InterPro"/>
</dbReference>
<evidence type="ECO:0000256" key="3">
    <source>
        <dbReference type="RuleBase" id="RU361196"/>
    </source>
</evidence>
<dbReference type="PANTHER" id="PTHR36306:SF1">
    <property type="entry name" value="ALPHA-AMYLASE-RELATED"/>
    <property type="match status" value="1"/>
</dbReference>
<dbReference type="CDD" id="cd10796">
    <property type="entry name" value="GH57N_APU"/>
    <property type="match status" value="1"/>
</dbReference>
<dbReference type="KEGG" id="smax:FJR03_11285"/>
<feature type="domain" description="Glycoside hydrolase family 57 N-terminal" evidence="4">
    <location>
        <begin position="4"/>
        <end position="394"/>
    </location>
</feature>
<evidence type="ECO:0000313" key="5">
    <source>
        <dbReference type="EMBL" id="QOP42287.1"/>
    </source>
</evidence>
<accession>A0A7M1AXT6</accession>
<dbReference type="SUPFAM" id="SSF88713">
    <property type="entry name" value="Glycoside hydrolase/deacetylase"/>
    <property type="match status" value="1"/>
</dbReference>
<dbReference type="EMBL" id="CP041165">
    <property type="protein sequence ID" value="QOP42287.1"/>
    <property type="molecule type" value="Genomic_DNA"/>
</dbReference>
<proteinExistence type="inferred from homology"/>
<dbReference type="InterPro" id="IPR027291">
    <property type="entry name" value="Glyco_hydro_38_N_sf"/>
</dbReference>
<dbReference type="Gene3D" id="3.20.110.10">
    <property type="entry name" value="Glycoside hydrolase 38, N terminal domain"/>
    <property type="match status" value="1"/>
</dbReference>
<reference evidence="5 6" key="1">
    <citation type="submission" date="2019-06" db="EMBL/GenBank/DDBJ databases">
        <title>Sulfurimonas gotlandica sp. nov., a chemoautotrophic and psychrotolerant epsilonproteobacterium isolated from a pelagic redoxcline, and an emended description of the genus Sulfurimonas.</title>
        <authorList>
            <person name="Wang S."/>
            <person name="Jiang L."/>
            <person name="Shao Z."/>
        </authorList>
    </citation>
    <scope>NUCLEOTIDE SEQUENCE [LARGE SCALE GENOMIC DNA]</scope>
    <source>
        <strain evidence="5 6">B2</strain>
    </source>
</reference>
<comment type="similarity">
    <text evidence="1 3">Belongs to the glycosyl hydrolase 57 family.</text>
</comment>
<dbReference type="InterPro" id="IPR052046">
    <property type="entry name" value="GH57_Enzymes"/>
</dbReference>
<keyword evidence="5" id="KW-0378">Hydrolase</keyword>
<dbReference type="PANTHER" id="PTHR36306">
    <property type="entry name" value="ALPHA-AMYLASE-RELATED-RELATED"/>
    <property type="match status" value="1"/>
</dbReference>
<dbReference type="RefSeq" id="WP_193113608.1">
    <property type="nucleotide sequence ID" value="NZ_CP041165.1"/>
</dbReference>
<evidence type="ECO:0000313" key="6">
    <source>
        <dbReference type="Proteomes" id="UP000593910"/>
    </source>
</evidence>
<name>A0A7M1AXT6_9BACT</name>
<evidence type="ECO:0000259" key="4">
    <source>
        <dbReference type="Pfam" id="PF03065"/>
    </source>
</evidence>
<dbReference type="GO" id="GO:0016787">
    <property type="term" value="F:hydrolase activity"/>
    <property type="evidence" value="ECO:0007669"/>
    <property type="project" value="UniProtKB-KW"/>
</dbReference>
<keyword evidence="6" id="KW-1185">Reference proteome</keyword>
<gene>
    <name evidence="5" type="ORF">FJR03_11285</name>
</gene>
<organism evidence="5 6">
    <name type="scientific">Sulfurimonas marina</name>
    <dbReference type="NCBI Taxonomy" id="2590551"/>
    <lineage>
        <taxon>Bacteria</taxon>
        <taxon>Pseudomonadati</taxon>
        <taxon>Campylobacterota</taxon>
        <taxon>Epsilonproteobacteria</taxon>
        <taxon>Campylobacterales</taxon>
        <taxon>Sulfurimonadaceae</taxon>
        <taxon>Sulfurimonas</taxon>
    </lineage>
</organism>
<dbReference type="InterPro" id="IPR004300">
    <property type="entry name" value="Glyco_hydro_57_N"/>
</dbReference>
<dbReference type="Pfam" id="PF03065">
    <property type="entry name" value="Glyco_hydro_57"/>
    <property type="match status" value="1"/>
</dbReference>
<dbReference type="Proteomes" id="UP000593910">
    <property type="component" value="Chromosome"/>
</dbReference>
<evidence type="ECO:0000256" key="1">
    <source>
        <dbReference type="ARBA" id="ARBA00006821"/>
    </source>
</evidence>
<keyword evidence="2 3" id="KW-0119">Carbohydrate metabolism</keyword>
<protein>
    <submittedName>
        <fullName evidence="5">Glycoside hydrolase</fullName>
    </submittedName>
</protein>
<dbReference type="AlphaFoldDB" id="A0A7M1AXT6"/>
<dbReference type="InterPro" id="IPR011330">
    <property type="entry name" value="Glyco_hydro/deAcase_b/a-brl"/>
</dbReference>
<sequence length="673" mass="78876">MKLSFLWHMHQPDYTDASGVMQLPWVFLHAIKDYYDMPWIVEGKEGLKATFNITPSLIKQLQLYANDLSKNDKFLTLLRDDTAKLQDEEKAWIVKICKSSNYETMIKPFKRYKELFAQYDYNRCELIELEVLFILSWCGNYLRQNSSVVQELLEKERDYNEYDKKHLLDELQNFMRGIFDYFKELAAKGSISFSTTPLNHPILPLLLDMNNALDAHPMTNIPKNHISLEEDARLQVQRAQEIFEDVFGFKPSGFWPAEGAVDQKSVALYNSQSVGWIATDEAILFKSLNKTDKELLYYPYIYNGMRICFRDHYLSDLIGFTYRHKNAESAAVDFIKELQKIESKNSDPLVCVILDGENAWEFYKANGYEFFQSLYTKLQSLSWCQTLTMDEVCQLPAKKLEHLAPGSWIHGEFNTWVGGSEKTRGWELLFMTKQDYEHHKEQLEPKKQELITQHFLAAECSDWFWWYGDDHFSEFEEEFDELFRNHLITIYNLLEIAPPADLYIPITQHKSTQNFWLHPKSDISPMINGKRDSFFEWIGCGVVDETKVFSTMDMARGPINKIFYGQDKKKLYFSFEADMESLCENDSLEIILEPGNIHGKITLPNETIVIDEVEIFSVCDELLEMSITKENLDSNEILIRFEIEKDGKVVQILPSFGELKINLYDDYSHEWFV</sequence>
<evidence type="ECO:0000256" key="2">
    <source>
        <dbReference type="ARBA" id="ARBA00023277"/>
    </source>
</evidence>